<dbReference type="PANTHER" id="PTHR46566">
    <property type="entry name" value="1-PHOSPHOFRUCTOKINASE-RELATED"/>
    <property type="match status" value="1"/>
</dbReference>
<gene>
    <name evidence="13" type="primary">fruK</name>
    <name evidence="13" type="ORF">EELLY_v1c06590</name>
</gene>
<evidence type="ECO:0000256" key="9">
    <source>
        <dbReference type="ARBA" id="ARBA00047745"/>
    </source>
</evidence>
<keyword evidence="6 11" id="KW-0418">Kinase</keyword>
<dbReference type="GO" id="GO:0044281">
    <property type="term" value="P:small molecule metabolic process"/>
    <property type="evidence" value="ECO:0007669"/>
    <property type="project" value="UniProtKB-ARBA"/>
</dbReference>
<evidence type="ECO:0000256" key="5">
    <source>
        <dbReference type="ARBA" id="ARBA00022741"/>
    </source>
</evidence>
<dbReference type="GO" id="GO:0016052">
    <property type="term" value="P:carbohydrate catabolic process"/>
    <property type="evidence" value="ECO:0007669"/>
    <property type="project" value="UniProtKB-ARBA"/>
</dbReference>
<dbReference type="FunFam" id="3.40.1190.20:FF:000001">
    <property type="entry name" value="Phosphofructokinase"/>
    <property type="match status" value="1"/>
</dbReference>
<dbReference type="EC" id="2.7.1.56" evidence="2 11"/>
<name>A0A8E2QZD0_9MOLU</name>
<comment type="caution">
    <text evidence="13">The sequence shown here is derived from an EMBL/GenBank/DDBJ whole genome shotgun (WGS) entry which is preliminary data.</text>
</comment>
<evidence type="ECO:0000256" key="2">
    <source>
        <dbReference type="ARBA" id="ARBA00012131"/>
    </source>
</evidence>
<dbReference type="RefSeq" id="WP_104206053.1">
    <property type="nucleotide sequence ID" value="NZ_PHND01000001.1"/>
</dbReference>
<dbReference type="SUPFAM" id="SSF53613">
    <property type="entry name" value="Ribokinase-like"/>
    <property type="match status" value="1"/>
</dbReference>
<dbReference type="CDD" id="cd01164">
    <property type="entry name" value="FruK_PfkB_like"/>
    <property type="match status" value="1"/>
</dbReference>
<dbReference type="AlphaFoldDB" id="A0A8E2QZD0"/>
<feature type="domain" description="Carbohydrate kinase PfkB" evidence="12">
    <location>
        <begin position="7"/>
        <end position="294"/>
    </location>
</feature>
<proteinExistence type="inferred from homology"/>
<dbReference type="InterPro" id="IPR022463">
    <property type="entry name" value="1-PFruKinase"/>
</dbReference>
<evidence type="ECO:0000256" key="10">
    <source>
        <dbReference type="PIRNR" id="PIRNR000535"/>
    </source>
</evidence>
<comment type="similarity">
    <text evidence="1 11">Belongs to the carbohydrate kinase PfkB family.</text>
</comment>
<evidence type="ECO:0000256" key="6">
    <source>
        <dbReference type="ARBA" id="ARBA00022777"/>
    </source>
</evidence>
<evidence type="ECO:0000313" key="13">
    <source>
        <dbReference type="EMBL" id="PPE04973.1"/>
    </source>
</evidence>
<evidence type="ECO:0000259" key="12">
    <source>
        <dbReference type="Pfam" id="PF00294"/>
    </source>
</evidence>
<protein>
    <recommendedName>
        <fullName evidence="3 11">1-phosphofructokinase</fullName>
        <shortName evidence="11">Fru1PK</shortName>
        <ecNumber evidence="2 11">2.7.1.56</ecNumber>
    </recommendedName>
    <alternativeName>
        <fullName evidence="8 11">Fructose 1-phosphate kinase</fullName>
    </alternativeName>
</protein>
<dbReference type="InterPro" id="IPR002173">
    <property type="entry name" value="Carboh/pur_kinase_PfkB_CS"/>
</dbReference>
<dbReference type="PROSITE" id="PS00584">
    <property type="entry name" value="PFKB_KINASES_2"/>
    <property type="match status" value="1"/>
</dbReference>
<dbReference type="GO" id="GO:0008662">
    <property type="term" value="F:1-phosphofructokinase activity"/>
    <property type="evidence" value="ECO:0007669"/>
    <property type="project" value="UniProtKB-UniRule"/>
</dbReference>
<dbReference type="InterPro" id="IPR029056">
    <property type="entry name" value="Ribokinase-like"/>
</dbReference>
<dbReference type="Proteomes" id="UP000239010">
    <property type="component" value="Unassembled WGS sequence"/>
</dbReference>
<evidence type="ECO:0000256" key="1">
    <source>
        <dbReference type="ARBA" id="ARBA00010688"/>
    </source>
</evidence>
<dbReference type="PANTHER" id="PTHR46566:SF1">
    <property type="entry name" value="1-PHOSPHOFRUCTOKINASE"/>
    <property type="match status" value="1"/>
</dbReference>
<keyword evidence="7 11" id="KW-0067">ATP-binding</keyword>
<dbReference type="EMBL" id="PHND01000001">
    <property type="protein sequence ID" value="PPE04973.1"/>
    <property type="molecule type" value="Genomic_DNA"/>
</dbReference>
<dbReference type="Gene3D" id="3.40.1190.20">
    <property type="match status" value="1"/>
</dbReference>
<dbReference type="GO" id="GO:0005829">
    <property type="term" value="C:cytosol"/>
    <property type="evidence" value="ECO:0007669"/>
    <property type="project" value="TreeGrafter"/>
</dbReference>
<comment type="function">
    <text evidence="11">Catalyzes the ATP-dependent phosphorylation of fructose-l-phosphate to fructose-l,6-bisphosphate.</text>
</comment>
<evidence type="ECO:0000256" key="8">
    <source>
        <dbReference type="ARBA" id="ARBA00032802"/>
    </source>
</evidence>
<keyword evidence="14" id="KW-1185">Reference proteome</keyword>
<evidence type="ECO:0000256" key="11">
    <source>
        <dbReference type="RuleBase" id="RU369061"/>
    </source>
</evidence>
<keyword evidence="4 10" id="KW-0808">Transferase</keyword>
<dbReference type="InterPro" id="IPR017583">
    <property type="entry name" value="Tagatose/fructose_Pkinase"/>
</dbReference>
<dbReference type="PIRSF" id="PIRSF000535">
    <property type="entry name" value="1PFK/6PFK/LacC"/>
    <property type="match status" value="1"/>
</dbReference>
<evidence type="ECO:0000313" key="14">
    <source>
        <dbReference type="Proteomes" id="UP000239010"/>
    </source>
</evidence>
<dbReference type="GO" id="GO:0005524">
    <property type="term" value="F:ATP binding"/>
    <property type="evidence" value="ECO:0007669"/>
    <property type="project" value="UniProtKB-UniRule"/>
</dbReference>
<organism evidence="13 14">
    <name type="scientific">Entomoplasma ellychniae</name>
    <dbReference type="NCBI Taxonomy" id="2114"/>
    <lineage>
        <taxon>Bacteria</taxon>
        <taxon>Bacillati</taxon>
        <taxon>Mycoplasmatota</taxon>
        <taxon>Mollicutes</taxon>
        <taxon>Entomoplasmatales</taxon>
        <taxon>Entomoplasmataceae</taxon>
        <taxon>Entomoplasma</taxon>
    </lineage>
</organism>
<reference evidence="13 14" key="1">
    <citation type="submission" date="2017-11" db="EMBL/GenBank/DDBJ databases">
        <title>Genome sequence of Entomoplasma ellychniae ELCN-1 (ATCC 43707).</title>
        <authorList>
            <person name="Lo W.-S."/>
            <person name="Gasparich G.E."/>
            <person name="Kuo C.-H."/>
        </authorList>
    </citation>
    <scope>NUCLEOTIDE SEQUENCE [LARGE SCALE GENOMIC DNA]</scope>
    <source>
        <strain evidence="13 14">ELCN-1</strain>
    </source>
</reference>
<keyword evidence="5 11" id="KW-0547">Nucleotide-binding</keyword>
<evidence type="ECO:0000256" key="4">
    <source>
        <dbReference type="ARBA" id="ARBA00022679"/>
    </source>
</evidence>
<dbReference type="NCBIfam" id="TIGR03828">
    <property type="entry name" value="pfkB"/>
    <property type="match status" value="1"/>
</dbReference>
<accession>A0A8E2QZD0</accession>
<dbReference type="InterPro" id="IPR011611">
    <property type="entry name" value="PfkB_dom"/>
</dbReference>
<comment type="catalytic activity">
    <reaction evidence="9 11">
        <text>beta-D-fructose 1-phosphate + ATP = beta-D-fructose 1,6-bisphosphate + ADP + H(+)</text>
        <dbReference type="Rhea" id="RHEA:14213"/>
        <dbReference type="ChEBI" id="CHEBI:15378"/>
        <dbReference type="ChEBI" id="CHEBI:30616"/>
        <dbReference type="ChEBI" id="CHEBI:32966"/>
        <dbReference type="ChEBI" id="CHEBI:138881"/>
        <dbReference type="ChEBI" id="CHEBI:456216"/>
        <dbReference type="EC" id="2.7.1.56"/>
    </reaction>
</comment>
<sequence>MIYTITLNPALDHTIETNGFNLNETNYYQRDYKKIGGKGINTAIILNNLNANVISVGILGEENKHIFIEEFNKIGLSNHFILNKGVTRTNFKIKNLAKKSETELNGVGSEVSKHTIHQLLEFLEKKIQPADIVIASGSLPIGINNNIYNEIGNIVNDKKGMFILDTSKENMVNGLKAKPFLIKPNIEEICEILNVKFKEYSFDEIQKMIQQLKDMGARNVLFSMGSKGSYYFSENNEIFHTGIAAGKLVNSVGSGDSMIGGFTYGLSLNLTIEESLQYASAAGGATAFSEGLGSKDEIEKLFKTIQVKRI</sequence>
<evidence type="ECO:0000256" key="3">
    <source>
        <dbReference type="ARBA" id="ARBA00013596"/>
    </source>
</evidence>
<evidence type="ECO:0000256" key="7">
    <source>
        <dbReference type="ARBA" id="ARBA00022840"/>
    </source>
</evidence>
<dbReference type="Pfam" id="PF00294">
    <property type="entry name" value="PfkB"/>
    <property type="match status" value="1"/>
</dbReference>
<dbReference type="NCBIfam" id="TIGR03168">
    <property type="entry name" value="1-PFK"/>
    <property type="match status" value="1"/>
</dbReference>